<comment type="caution">
    <text evidence="3">The sequence shown here is derived from an EMBL/GenBank/DDBJ whole genome shotgun (WGS) entry which is preliminary data.</text>
</comment>
<dbReference type="GO" id="GO:0016740">
    <property type="term" value="F:transferase activity"/>
    <property type="evidence" value="ECO:0007669"/>
    <property type="project" value="UniProtKB-KW"/>
</dbReference>
<feature type="non-terminal residue" evidence="3">
    <location>
        <position position="1"/>
    </location>
</feature>
<dbReference type="EMBL" id="SEYY01000793">
    <property type="protein sequence ID" value="KAB7506470.1"/>
    <property type="molecule type" value="Genomic_DNA"/>
</dbReference>
<dbReference type="PANTHER" id="PTHR12192:SF26">
    <property type="entry name" value="GLUTATHIONE-SPECIFIC GAMMA-GLUTAMYLCYCLOTRANSFERASE 1"/>
    <property type="match status" value="1"/>
</dbReference>
<reference evidence="3 4" key="1">
    <citation type="journal article" date="2019" name="PLoS Biol.">
        <title>Sex chromosomes control vertical transmission of feminizing Wolbachia symbionts in an isopod.</title>
        <authorList>
            <person name="Becking T."/>
            <person name="Chebbi M.A."/>
            <person name="Giraud I."/>
            <person name="Moumen B."/>
            <person name="Laverre T."/>
            <person name="Caubet Y."/>
            <person name="Peccoud J."/>
            <person name="Gilbert C."/>
            <person name="Cordaux R."/>
        </authorList>
    </citation>
    <scope>NUCLEOTIDE SEQUENCE [LARGE SCALE GENOMIC DNA]</scope>
    <source>
        <strain evidence="3">ANa2</strain>
        <tissue evidence="3">Whole body excluding digestive tract and cuticle</tissue>
    </source>
</reference>
<name>A0A5N5TJX9_9CRUS</name>
<sequence length="155" mass="17649">GLTWGVAYEVTGEAALKYLNEREVTLGGYTTELVTFYPRDRSTQPFPYDSNLKRGHNVEYLVRLADFMREKIPEEYDEHLSTLETLVRNRIKENNMCLKSLMGEGPPSLTSHENGAEGGAVAVVAEDNNNNNNPQEERRNTFSYSTQVPKKTLRF</sequence>
<dbReference type="PANTHER" id="PTHR12192">
    <property type="entry name" value="CATION TRANSPORT PROTEIN CHAC-RELATED"/>
    <property type="match status" value="1"/>
</dbReference>
<dbReference type="OrthoDB" id="1933483at2759"/>
<dbReference type="GO" id="GO:0006751">
    <property type="term" value="P:glutathione catabolic process"/>
    <property type="evidence" value="ECO:0007669"/>
    <property type="project" value="InterPro"/>
</dbReference>
<organism evidence="3 4">
    <name type="scientific">Armadillidium nasatum</name>
    <dbReference type="NCBI Taxonomy" id="96803"/>
    <lineage>
        <taxon>Eukaryota</taxon>
        <taxon>Metazoa</taxon>
        <taxon>Ecdysozoa</taxon>
        <taxon>Arthropoda</taxon>
        <taxon>Crustacea</taxon>
        <taxon>Multicrustacea</taxon>
        <taxon>Malacostraca</taxon>
        <taxon>Eumalacostraca</taxon>
        <taxon>Peracarida</taxon>
        <taxon>Isopoda</taxon>
        <taxon>Oniscidea</taxon>
        <taxon>Crinocheta</taxon>
        <taxon>Armadillidiidae</taxon>
        <taxon>Armadillidium</taxon>
    </lineage>
</organism>
<dbReference type="GO" id="GO:0061928">
    <property type="term" value="F:glutathione specific gamma-glutamylcyclotransferase activity"/>
    <property type="evidence" value="ECO:0007669"/>
    <property type="project" value="InterPro"/>
</dbReference>
<evidence type="ECO:0000313" key="4">
    <source>
        <dbReference type="Proteomes" id="UP000326759"/>
    </source>
</evidence>
<evidence type="ECO:0000256" key="1">
    <source>
        <dbReference type="ARBA" id="ARBA00023239"/>
    </source>
</evidence>
<keyword evidence="3" id="KW-0808">Transferase</keyword>
<dbReference type="InterPro" id="IPR006840">
    <property type="entry name" value="ChaC"/>
</dbReference>
<protein>
    <submittedName>
        <fullName evidence="3">Glutathione-specific gamma-glutamylcyclotransferase 1</fullName>
    </submittedName>
</protein>
<dbReference type="Proteomes" id="UP000326759">
    <property type="component" value="Unassembled WGS sequence"/>
</dbReference>
<proteinExistence type="predicted"/>
<evidence type="ECO:0000256" key="2">
    <source>
        <dbReference type="SAM" id="MobiDB-lite"/>
    </source>
</evidence>
<evidence type="ECO:0000313" key="3">
    <source>
        <dbReference type="EMBL" id="KAB7506470.1"/>
    </source>
</evidence>
<accession>A0A5N5TJX9</accession>
<dbReference type="GO" id="GO:0005737">
    <property type="term" value="C:cytoplasm"/>
    <property type="evidence" value="ECO:0007669"/>
    <property type="project" value="TreeGrafter"/>
</dbReference>
<feature type="region of interest" description="Disordered" evidence="2">
    <location>
        <begin position="126"/>
        <end position="155"/>
    </location>
</feature>
<dbReference type="AlphaFoldDB" id="A0A5N5TJX9"/>
<keyword evidence="1" id="KW-0456">Lyase</keyword>
<dbReference type="Pfam" id="PF04752">
    <property type="entry name" value="ChaC"/>
    <property type="match status" value="2"/>
</dbReference>
<keyword evidence="4" id="KW-1185">Reference proteome</keyword>
<gene>
    <name evidence="3" type="primary">CHAC1</name>
    <name evidence="3" type="ORF">Anas_08202</name>
</gene>